<accession>W3X1F3</accession>
<evidence type="ECO:0000256" key="1">
    <source>
        <dbReference type="SAM" id="Coils"/>
    </source>
</evidence>
<protein>
    <submittedName>
        <fullName evidence="3">Uncharacterized protein</fullName>
    </submittedName>
</protein>
<dbReference type="GeneID" id="19273862"/>
<proteinExistence type="predicted"/>
<keyword evidence="1" id="KW-0175">Coiled coil</keyword>
<feature type="region of interest" description="Disordered" evidence="2">
    <location>
        <begin position="443"/>
        <end position="485"/>
    </location>
</feature>
<name>W3X1F3_PESFW</name>
<feature type="compositionally biased region" description="Basic and acidic residues" evidence="2">
    <location>
        <begin position="443"/>
        <end position="471"/>
    </location>
</feature>
<dbReference type="OrthoDB" id="5421041at2759"/>
<gene>
    <name evidence="3" type="ORF">PFICI_08849</name>
</gene>
<dbReference type="Proteomes" id="UP000030651">
    <property type="component" value="Unassembled WGS sequence"/>
</dbReference>
<dbReference type="HOGENOM" id="CLU_562719_0_0_1"/>
<evidence type="ECO:0000313" key="3">
    <source>
        <dbReference type="EMBL" id="ETS78996.1"/>
    </source>
</evidence>
<reference evidence="4" key="1">
    <citation type="journal article" date="2015" name="BMC Genomics">
        <title>Genomic and transcriptomic analysis of the endophytic fungus Pestalotiopsis fici reveals its lifestyle and high potential for synthesis of natural products.</title>
        <authorList>
            <person name="Wang X."/>
            <person name="Zhang X."/>
            <person name="Liu L."/>
            <person name="Xiang M."/>
            <person name="Wang W."/>
            <person name="Sun X."/>
            <person name="Che Y."/>
            <person name="Guo L."/>
            <person name="Liu G."/>
            <person name="Guo L."/>
            <person name="Wang C."/>
            <person name="Yin W.B."/>
            <person name="Stadler M."/>
            <person name="Zhang X."/>
            <person name="Liu X."/>
        </authorList>
    </citation>
    <scope>NUCLEOTIDE SEQUENCE [LARGE SCALE GENOMIC DNA]</scope>
    <source>
        <strain evidence="4">W106-1 / CGMCC3.15140</strain>
    </source>
</reference>
<dbReference type="KEGG" id="pfy:PFICI_08849"/>
<dbReference type="RefSeq" id="XP_007835621.1">
    <property type="nucleotide sequence ID" value="XM_007837430.1"/>
</dbReference>
<evidence type="ECO:0000313" key="4">
    <source>
        <dbReference type="Proteomes" id="UP000030651"/>
    </source>
</evidence>
<dbReference type="InParanoid" id="W3X1F3"/>
<sequence length="485" mass="54423">MVETIKATLETLAKDKSFQHLQKVITQNKELTQDNERLQSLNQGNLGNIADLTVQVRTTEKAAEKSRAELQSCHKKITSLSDSQEKVASQVTNLVKKLKESDGLMSDLQRKANQKQDRITNLEDELALEKKRLESATSAQKQLQTHLDTAKQRLLEARASLEGYTSLTREVVNLERDVIIRTLETIMSSICTLLITFVHTELSTDALSRVCKLANKFTNKFPNIPMLNSNSPDARHMRLAAAMFLAARALEEHIFQATYLLEGNILCQLLSDMAETDPVREAHVRAVLLPVDPPDDLIQIRIQQCVRQIESTVGLMVAESRKEEFSSALGQACEQICQYWMGLQRVEGSLEVNFNLHDSLDEDNYMLLSHFIPDDLEKVQRPGDPSTRSSNGQNAAKKGPQSVSYEQAGPVVWPAFIWKSPDRRRAVSLQNCIVLSIGQVDSARERSHREWRQARRESTSSTKPDDSKAGKDFLSGSSAKRSNPG</sequence>
<dbReference type="EMBL" id="KI912114">
    <property type="protein sequence ID" value="ETS78996.1"/>
    <property type="molecule type" value="Genomic_DNA"/>
</dbReference>
<dbReference type="OMA" id="PIPCSNT"/>
<dbReference type="AlphaFoldDB" id="W3X1F3"/>
<feature type="coiled-coil region" evidence="1">
    <location>
        <begin position="21"/>
        <end position="69"/>
    </location>
</feature>
<dbReference type="SUPFAM" id="SSF90257">
    <property type="entry name" value="Myosin rod fragments"/>
    <property type="match status" value="1"/>
</dbReference>
<dbReference type="eggNOG" id="ENOG502S5KH">
    <property type="taxonomic scope" value="Eukaryota"/>
</dbReference>
<evidence type="ECO:0000256" key="2">
    <source>
        <dbReference type="SAM" id="MobiDB-lite"/>
    </source>
</evidence>
<feature type="coiled-coil region" evidence="1">
    <location>
        <begin position="98"/>
        <end position="153"/>
    </location>
</feature>
<feature type="compositionally biased region" description="Polar residues" evidence="2">
    <location>
        <begin position="475"/>
        <end position="485"/>
    </location>
</feature>
<feature type="region of interest" description="Disordered" evidence="2">
    <location>
        <begin position="377"/>
        <end position="404"/>
    </location>
</feature>
<keyword evidence="4" id="KW-1185">Reference proteome</keyword>
<organism evidence="3 4">
    <name type="scientific">Pestalotiopsis fici (strain W106-1 / CGMCC3.15140)</name>
    <dbReference type="NCBI Taxonomy" id="1229662"/>
    <lineage>
        <taxon>Eukaryota</taxon>
        <taxon>Fungi</taxon>
        <taxon>Dikarya</taxon>
        <taxon>Ascomycota</taxon>
        <taxon>Pezizomycotina</taxon>
        <taxon>Sordariomycetes</taxon>
        <taxon>Xylariomycetidae</taxon>
        <taxon>Amphisphaeriales</taxon>
        <taxon>Sporocadaceae</taxon>
        <taxon>Pestalotiopsis</taxon>
    </lineage>
</organism>